<dbReference type="Pfam" id="PF04542">
    <property type="entry name" value="Sigma70_r2"/>
    <property type="match status" value="1"/>
</dbReference>
<dbReference type="InterPro" id="IPR013249">
    <property type="entry name" value="RNA_pol_sigma70_r4_t2"/>
</dbReference>
<comment type="caution">
    <text evidence="7">The sequence shown here is derived from an EMBL/GenBank/DDBJ whole genome shotgun (WGS) entry which is preliminary data.</text>
</comment>
<dbReference type="SUPFAM" id="SSF88659">
    <property type="entry name" value="Sigma3 and sigma4 domains of RNA polymerase sigma factors"/>
    <property type="match status" value="1"/>
</dbReference>
<dbReference type="GO" id="GO:0016987">
    <property type="term" value="F:sigma factor activity"/>
    <property type="evidence" value="ECO:0007669"/>
    <property type="project" value="UniProtKB-KW"/>
</dbReference>
<proteinExistence type="inferred from homology"/>
<dbReference type="PANTHER" id="PTHR43133">
    <property type="entry name" value="RNA POLYMERASE ECF-TYPE SIGMA FACTO"/>
    <property type="match status" value="1"/>
</dbReference>
<dbReference type="RefSeq" id="WP_002705265.1">
    <property type="nucleotide sequence ID" value="NZ_AAWS01000077.1"/>
</dbReference>
<dbReference type="InterPro" id="IPR013324">
    <property type="entry name" value="RNA_pol_sigma_r3/r4-like"/>
</dbReference>
<dbReference type="AlphaFoldDB" id="A1ZZH6"/>
<evidence type="ECO:0000256" key="4">
    <source>
        <dbReference type="ARBA" id="ARBA00023163"/>
    </source>
</evidence>
<evidence type="ECO:0000256" key="1">
    <source>
        <dbReference type="ARBA" id="ARBA00010641"/>
    </source>
</evidence>
<gene>
    <name evidence="7" type="ORF">M23134_00996</name>
</gene>
<feature type="domain" description="RNA polymerase sigma-70 region 2" evidence="5">
    <location>
        <begin position="11"/>
        <end position="78"/>
    </location>
</feature>
<dbReference type="InterPro" id="IPR039425">
    <property type="entry name" value="RNA_pol_sigma-70-like"/>
</dbReference>
<dbReference type="InterPro" id="IPR013325">
    <property type="entry name" value="RNA_pol_sigma_r2"/>
</dbReference>
<reference evidence="7" key="1">
    <citation type="submission" date="2007-01" db="EMBL/GenBank/DDBJ databases">
        <authorList>
            <person name="Haygood M."/>
            <person name="Podell S."/>
            <person name="Anderson C."/>
            <person name="Hopkinson B."/>
            <person name="Roe K."/>
            <person name="Barbeau K."/>
            <person name="Gaasterland T."/>
            <person name="Ferriera S."/>
            <person name="Johnson J."/>
            <person name="Kravitz S."/>
            <person name="Beeson K."/>
            <person name="Sutton G."/>
            <person name="Rogers Y.-H."/>
            <person name="Friedman R."/>
            <person name="Frazier M."/>
            <person name="Venter J.C."/>
        </authorList>
    </citation>
    <scope>NUCLEOTIDE SEQUENCE [LARGE SCALE GENOMIC DNA]</scope>
    <source>
        <strain evidence="7">ATCC 23134</strain>
    </source>
</reference>
<dbReference type="PANTHER" id="PTHR43133:SF46">
    <property type="entry name" value="RNA POLYMERASE SIGMA-70 FACTOR ECF SUBFAMILY"/>
    <property type="match status" value="1"/>
</dbReference>
<dbReference type="Proteomes" id="UP000004095">
    <property type="component" value="Unassembled WGS sequence"/>
</dbReference>
<dbReference type="SUPFAM" id="SSF88946">
    <property type="entry name" value="Sigma2 domain of RNA polymerase sigma factors"/>
    <property type="match status" value="1"/>
</dbReference>
<keyword evidence="3" id="KW-0731">Sigma factor</keyword>
<evidence type="ECO:0000256" key="2">
    <source>
        <dbReference type="ARBA" id="ARBA00023015"/>
    </source>
</evidence>
<protein>
    <submittedName>
        <fullName evidence="7">RNA polymerase ECF-type sigma factor</fullName>
    </submittedName>
</protein>
<dbReference type="GO" id="GO:0003677">
    <property type="term" value="F:DNA binding"/>
    <property type="evidence" value="ECO:0007669"/>
    <property type="project" value="InterPro"/>
</dbReference>
<dbReference type="InterPro" id="IPR007627">
    <property type="entry name" value="RNA_pol_sigma70_r2"/>
</dbReference>
<evidence type="ECO:0000313" key="7">
    <source>
        <dbReference type="EMBL" id="EAY24222.1"/>
    </source>
</evidence>
<dbReference type="eggNOG" id="COG1595">
    <property type="taxonomic scope" value="Bacteria"/>
</dbReference>
<dbReference type="Pfam" id="PF08281">
    <property type="entry name" value="Sigma70_r4_2"/>
    <property type="match status" value="1"/>
</dbReference>
<evidence type="ECO:0000259" key="6">
    <source>
        <dbReference type="Pfam" id="PF08281"/>
    </source>
</evidence>
<feature type="domain" description="RNA polymerase sigma factor 70 region 4 type 2" evidence="6">
    <location>
        <begin position="108"/>
        <end position="159"/>
    </location>
</feature>
<keyword evidence="4" id="KW-0804">Transcription</keyword>
<dbReference type="InterPro" id="IPR014327">
    <property type="entry name" value="RNA_pol_sigma70_bacteroid"/>
</dbReference>
<sequence>MEDFEAYIAQLFKKLYVPLVNHSNKLVKDVEAAREVVQETFVHLLEKGDSLHIKTSEEAYLYTAVRNRSLNYLKAQMRQLNRQGELHETYTATQDLNIQGVEAADLARILDVAIESLSKKTQVIFRLSRDESLSYKEISEQLGISVKTVEFHISSALKTIRSFLEKHWYLPVIFMLYTYQ</sequence>
<keyword evidence="2" id="KW-0805">Transcription regulation</keyword>
<comment type="similarity">
    <text evidence="1">Belongs to the sigma-70 factor family. ECF subfamily.</text>
</comment>
<dbReference type="EMBL" id="AAWS01000077">
    <property type="protein sequence ID" value="EAY24222.1"/>
    <property type="molecule type" value="Genomic_DNA"/>
</dbReference>
<dbReference type="GO" id="GO:0006352">
    <property type="term" value="P:DNA-templated transcription initiation"/>
    <property type="evidence" value="ECO:0007669"/>
    <property type="project" value="InterPro"/>
</dbReference>
<dbReference type="Gene3D" id="1.10.1740.10">
    <property type="match status" value="1"/>
</dbReference>
<dbReference type="InterPro" id="IPR036388">
    <property type="entry name" value="WH-like_DNA-bd_sf"/>
</dbReference>
<dbReference type="Gene3D" id="1.10.10.10">
    <property type="entry name" value="Winged helix-like DNA-binding domain superfamily/Winged helix DNA-binding domain"/>
    <property type="match status" value="1"/>
</dbReference>
<dbReference type="NCBIfam" id="TIGR02985">
    <property type="entry name" value="Sig70_bacteroi1"/>
    <property type="match status" value="1"/>
</dbReference>
<evidence type="ECO:0000259" key="5">
    <source>
        <dbReference type="Pfam" id="PF04542"/>
    </source>
</evidence>
<evidence type="ECO:0000256" key="3">
    <source>
        <dbReference type="ARBA" id="ARBA00023082"/>
    </source>
</evidence>
<accession>A1ZZH6</accession>
<name>A1ZZH6_MICM2</name>
<keyword evidence="8" id="KW-1185">Reference proteome</keyword>
<organism evidence="7 8">
    <name type="scientific">Microscilla marina ATCC 23134</name>
    <dbReference type="NCBI Taxonomy" id="313606"/>
    <lineage>
        <taxon>Bacteria</taxon>
        <taxon>Pseudomonadati</taxon>
        <taxon>Bacteroidota</taxon>
        <taxon>Cytophagia</taxon>
        <taxon>Cytophagales</taxon>
        <taxon>Microscillaceae</taxon>
        <taxon>Microscilla</taxon>
    </lineage>
</organism>
<dbReference type="InterPro" id="IPR014284">
    <property type="entry name" value="RNA_pol_sigma-70_dom"/>
</dbReference>
<evidence type="ECO:0000313" key="8">
    <source>
        <dbReference type="Proteomes" id="UP000004095"/>
    </source>
</evidence>
<dbReference type="OrthoDB" id="679904at2"/>
<dbReference type="NCBIfam" id="TIGR02937">
    <property type="entry name" value="sigma70-ECF"/>
    <property type="match status" value="1"/>
</dbReference>